<accession>A0A9W9AW64</accession>
<proteinExistence type="predicted"/>
<gene>
    <name evidence="1" type="ORF">C8J55DRAFT_410293</name>
</gene>
<reference evidence="1" key="1">
    <citation type="submission" date="2022-08" db="EMBL/GenBank/DDBJ databases">
        <authorList>
            <consortium name="DOE Joint Genome Institute"/>
            <person name="Min B."/>
            <person name="Riley R."/>
            <person name="Sierra-Patev S."/>
            <person name="Naranjo-Ortiz M."/>
            <person name="Looney B."/>
            <person name="Konkel Z."/>
            <person name="Slot J.C."/>
            <person name="Sakamoto Y."/>
            <person name="Steenwyk J.L."/>
            <person name="Rokas A."/>
            <person name="Carro J."/>
            <person name="Camarero S."/>
            <person name="Ferreira P."/>
            <person name="Molpeceres G."/>
            <person name="Ruiz-Duenas F.J."/>
            <person name="Serrano A."/>
            <person name="Henrissat B."/>
            <person name="Drula E."/>
            <person name="Hughes K.W."/>
            <person name="Mata J.L."/>
            <person name="Ishikawa N.K."/>
            <person name="Vargas-Isla R."/>
            <person name="Ushijima S."/>
            <person name="Smith C.A."/>
            <person name="Ahrendt S."/>
            <person name="Andreopoulos W."/>
            <person name="He G."/>
            <person name="Labutti K."/>
            <person name="Lipzen A."/>
            <person name="Ng V."/>
            <person name="Sandor L."/>
            <person name="Barry K."/>
            <person name="Martinez A.T."/>
            <person name="Xiao Y."/>
            <person name="Gibbons J.G."/>
            <person name="Terashima K."/>
            <person name="Hibbett D.S."/>
            <person name="Grigoriev I.V."/>
        </authorList>
    </citation>
    <scope>NUCLEOTIDE SEQUENCE</scope>
    <source>
        <strain evidence="1">Sp2 HRB7682 ss15</strain>
    </source>
</reference>
<dbReference type="Proteomes" id="UP001150238">
    <property type="component" value="Unassembled WGS sequence"/>
</dbReference>
<reference evidence="1" key="2">
    <citation type="journal article" date="2023" name="Proc. Natl. Acad. Sci. U.S.A.">
        <title>A global phylogenomic analysis of the shiitake genus Lentinula.</title>
        <authorList>
            <person name="Sierra-Patev S."/>
            <person name="Min B."/>
            <person name="Naranjo-Ortiz M."/>
            <person name="Looney B."/>
            <person name="Konkel Z."/>
            <person name="Slot J.C."/>
            <person name="Sakamoto Y."/>
            <person name="Steenwyk J.L."/>
            <person name="Rokas A."/>
            <person name="Carro J."/>
            <person name="Camarero S."/>
            <person name="Ferreira P."/>
            <person name="Molpeceres G."/>
            <person name="Ruiz-Duenas F.J."/>
            <person name="Serrano A."/>
            <person name="Henrissat B."/>
            <person name="Drula E."/>
            <person name="Hughes K.W."/>
            <person name="Mata J.L."/>
            <person name="Ishikawa N.K."/>
            <person name="Vargas-Isla R."/>
            <person name="Ushijima S."/>
            <person name="Smith C.A."/>
            <person name="Donoghue J."/>
            <person name="Ahrendt S."/>
            <person name="Andreopoulos W."/>
            <person name="He G."/>
            <person name="LaButti K."/>
            <person name="Lipzen A."/>
            <person name="Ng V."/>
            <person name="Riley R."/>
            <person name="Sandor L."/>
            <person name="Barry K."/>
            <person name="Martinez A.T."/>
            <person name="Xiao Y."/>
            <person name="Gibbons J.G."/>
            <person name="Terashima K."/>
            <person name="Grigoriev I.V."/>
            <person name="Hibbett D."/>
        </authorList>
    </citation>
    <scope>NUCLEOTIDE SEQUENCE</scope>
    <source>
        <strain evidence="1">Sp2 HRB7682 ss15</strain>
    </source>
</reference>
<evidence type="ECO:0000313" key="2">
    <source>
        <dbReference type="Proteomes" id="UP001150238"/>
    </source>
</evidence>
<organism evidence="1 2">
    <name type="scientific">Lentinula lateritia</name>
    <dbReference type="NCBI Taxonomy" id="40482"/>
    <lineage>
        <taxon>Eukaryota</taxon>
        <taxon>Fungi</taxon>
        <taxon>Dikarya</taxon>
        <taxon>Basidiomycota</taxon>
        <taxon>Agaricomycotina</taxon>
        <taxon>Agaricomycetes</taxon>
        <taxon>Agaricomycetidae</taxon>
        <taxon>Agaricales</taxon>
        <taxon>Marasmiineae</taxon>
        <taxon>Omphalotaceae</taxon>
        <taxon>Lentinula</taxon>
    </lineage>
</organism>
<comment type="caution">
    <text evidence="1">The sequence shown here is derived from an EMBL/GenBank/DDBJ whole genome shotgun (WGS) entry which is preliminary data.</text>
</comment>
<dbReference type="EMBL" id="JANVFS010000007">
    <property type="protein sequence ID" value="KAJ4489752.1"/>
    <property type="molecule type" value="Genomic_DNA"/>
</dbReference>
<feature type="non-terminal residue" evidence="1">
    <location>
        <position position="79"/>
    </location>
</feature>
<evidence type="ECO:0000313" key="1">
    <source>
        <dbReference type="EMBL" id="KAJ4489752.1"/>
    </source>
</evidence>
<name>A0A9W9AW64_9AGAR</name>
<dbReference type="AlphaFoldDB" id="A0A9W9AW64"/>
<protein>
    <submittedName>
        <fullName evidence="1">Uncharacterized protein</fullName>
    </submittedName>
</protein>
<feature type="non-terminal residue" evidence="1">
    <location>
        <position position="1"/>
    </location>
</feature>
<sequence>YNHRIFKKFNDYSTAKMYYEELVEYKVLDMLQPAPEKDEVFIVIRGVRPGVYVKRCVACGGLAWRGGEVMVAVGSKSDA</sequence>